<evidence type="ECO:0000256" key="1">
    <source>
        <dbReference type="ARBA" id="ARBA00007381"/>
    </source>
</evidence>
<evidence type="ECO:0000313" key="9">
    <source>
        <dbReference type="EMBL" id="KIO17115.1"/>
    </source>
</evidence>
<dbReference type="GO" id="GO:0005783">
    <property type="term" value="C:endoplasmic reticulum"/>
    <property type="evidence" value="ECO:0007669"/>
    <property type="project" value="InterPro"/>
</dbReference>
<dbReference type="EMBL" id="KN823429">
    <property type="protein sequence ID" value="KIO17115.1"/>
    <property type="molecule type" value="Genomic_DNA"/>
</dbReference>
<sequence>MPRTYDRLPSVARPSPTSASGPLKNPSKRSPSCTPSSVTEIHHQHHQGVEEKHLKTAPAPVIDDLAKLCAPGNTYKVLIDGEVAFEGSLLEDFGLNLDKEIDDPEDRKPEDWADEAILDEDCRSGRQERLPYHINPKNIVFDAKRLITRRTEGSDVKKDMKHWPFGIVDRSGRPVIEVTHKEQFTSEEIPAMILGKMKESAEAYLGDKVTHAVVTVPAYFNDAQRSVAKDAVTIAGLTILRIVNEPSPPLSPTVSTIGRTPPQHFNEVNPPGLTNDHQAASGSVRPPRTPVPSPVSFQVSGTEKAIENGVFEVLATAADTHLGGEDFDQPHHRLHGPAITPKLEIESFDDGNDFSETFTRTKFEELNLDLCRKTLKPVEQALKDSGMKKEGIDDVVLVGTLQGDQPDEAVAWAAALQGYILSGEKGTDEVLLIDVCPMNLGIETAGGIFMRIMHCNTLYVPPSQLFDHGYDLSFTLASPSSCPRRSPPPPITSPPPPSGSSKANEPYQGQRSPQQVRHHRHSRGVPQIESSFEIDANVIVKVGTVEKGTRLRILLINKIPFGASMAPSWPSTTRSLKSGPPLLTPILVARTSQPSRQRFRPGCQAQVEEGSLLKHAAMWTSLNVRVPSFRSLPTSTALIGSMGLTAATYTFKTGLRYRP</sequence>
<protein>
    <recommendedName>
        <fullName evidence="2">non-chaperonin molecular chaperone ATPase</fullName>
        <ecNumber evidence="2">3.6.4.10</ecNumber>
    </recommendedName>
</protein>
<dbReference type="EC" id="3.6.4.10" evidence="2"/>
<evidence type="ECO:0000256" key="7">
    <source>
        <dbReference type="RuleBase" id="RU003322"/>
    </source>
</evidence>
<feature type="region of interest" description="Disordered" evidence="8">
    <location>
        <begin position="1"/>
        <end position="53"/>
    </location>
</feature>
<dbReference type="InterPro" id="IPR029047">
    <property type="entry name" value="HSP70_peptide-bd_sf"/>
</dbReference>
<dbReference type="Pfam" id="PF00012">
    <property type="entry name" value="HSP70"/>
    <property type="match status" value="4"/>
</dbReference>
<dbReference type="FunFam" id="3.30.30.30:FF:000005">
    <property type="entry name" value="Heat shock protein ssb1"/>
    <property type="match status" value="1"/>
</dbReference>
<keyword evidence="4 7" id="KW-0067">ATP-binding</keyword>
<dbReference type="Gene3D" id="3.30.420.40">
    <property type="match status" value="3"/>
</dbReference>
<reference evidence="10" key="2">
    <citation type="submission" date="2015-01" db="EMBL/GenBank/DDBJ databases">
        <title>Evolutionary Origins and Diversification of the Mycorrhizal Mutualists.</title>
        <authorList>
            <consortium name="DOE Joint Genome Institute"/>
            <consortium name="Mycorrhizal Genomics Consortium"/>
            <person name="Kohler A."/>
            <person name="Kuo A."/>
            <person name="Nagy L.G."/>
            <person name="Floudas D."/>
            <person name="Copeland A."/>
            <person name="Barry K.W."/>
            <person name="Cichocki N."/>
            <person name="Veneault-Fourrey C."/>
            <person name="LaButti K."/>
            <person name="Lindquist E.A."/>
            <person name="Lipzen A."/>
            <person name="Lundell T."/>
            <person name="Morin E."/>
            <person name="Murat C."/>
            <person name="Riley R."/>
            <person name="Ohm R."/>
            <person name="Sun H."/>
            <person name="Tunlid A."/>
            <person name="Henrissat B."/>
            <person name="Grigoriev I.V."/>
            <person name="Hibbett D.S."/>
            <person name="Martin F."/>
        </authorList>
    </citation>
    <scope>NUCLEOTIDE SEQUENCE [LARGE SCALE GENOMIC DNA]</scope>
    <source>
        <strain evidence="10">MUT 4182</strain>
    </source>
</reference>
<dbReference type="OrthoDB" id="2401965at2759"/>
<dbReference type="InterPro" id="IPR013126">
    <property type="entry name" value="Hsp_70_fam"/>
</dbReference>
<dbReference type="STRING" id="1051891.A0A0C3PR61"/>
<proteinExistence type="inferred from homology"/>
<accession>A0A0C3PR61</accession>
<dbReference type="Pfam" id="PF00262">
    <property type="entry name" value="Calreticulin"/>
    <property type="match status" value="1"/>
</dbReference>
<keyword evidence="3 7" id="KW-0547">Nucleotide-binding</keyword>
<feature type="region of interest" description="Disordered" evidence="8">
    <location>
        <begin position="273"/>
        <end position="297"/>
    </location>
</feature>
<dbReference type="GO" id="GO:0051082">
    <property type="term" value="F:unfolded protein binding"/>
    <property type="evidence" value="ECO:0007669"/>
    <property type="project" value="InterPro"/>
</dbReference>
<feature type="region of interest" description="Disordered" evidence="8">
    <location>
        <begin position="478"/>
        <end position="527"/>
    </location>
</feature>
<reference evidence="9 10" key="1">
    <citation type="submission" date="2014-04" db="EMBL/GenBank/DDBJ databases">
        <authorList>
            <consortium name="DOE Joint Genome Institute"/>
            <person name="Kuo A."/>
            <person name="Girlanda M."/>
            <person name="Perotto S."/>
            <person name="Kohler A."/>
            <person name="Nagy L.G."/>
            <person name="Floudas D."/>
            <person name="Copeland A."/>
            <person name="Barry K.W."/>
            <person name="Cichocki N."/>
            <person name="Veneault-Fourrey C."/>
            <person name="LaButti K."/>
            <person name="Lindquist E.A."/>
            <person name="Lipzen A."/>
            <person name="Lundell T."/>
            <person name="Morin E."/>
            <person name="Murat C."/>
            <person name="Sun H."/>
            <person name="Tunlid A."/>
            <person name="Henrissat B."/>
            <person name="Grigoriev I.V."/>
            <person name="Hibbett D.S."/>
            <person name="Martin F."/>
            <person name="Nordberg H.P."/>
            <person name="Cantor M.N."/>
            <person name="Hua S.X."/>
        </authorList>
    </citation>
    <scope>NUCLEOTIDE SEQUENCE [LARGE SCALE GENOMIC DNA]</scope>
    <source>
        <strain evidence="9 10">MUT 4182</strain>
    </source>
</reference>
<dbReference type="GO" id="GO:0140662">
    <property type="term" value="F:ATP-dependent protein folding chaperone"/>
    <property type="evidence" value="ECO:0007669"/>
    <property type="project" value="InterPro"/>
</dbReference>
<dbReference type="GO" id="GO:0005524">
    <property type="term" value="F:ATP binding"/>
    <property type="evidence" value="ECO:0007669"/>
    <property type="project" value="UniProtKB-KW"/>
</dbReference>
<feature type="compositionally biased region" description="Polar residues" evidence="8">
    <location>
        <begin position="28"/>
        <end position="39"/>
    </location>
</feature>
<dbReference type="Gene3D" id="2.60.34.10">
    <property type="entry name" value="Substrate Binding Domain Of DNAk, Chain A, domain 1"/>
    <property type="match status" value="1"/>
</dbReference>
<comment type="catalytic activity">
    <reaction evidence="6">
        <text>ATP + H2O = ADP + phosphate + H(+)</text>
        <dbReference type="Rhea" id="RHEA:13065"/>
        <dbReference type="ChEBI" id="CHEBI:15377"/>
        <dbReference type="ChEBI" id="CHEBI:15378"/>
        <dbReference type="ChEBI" id="CHEBI:30616"/>
        <dbReference type="ChEBI" id="CHEBI:43474"/>
        <dbReference type="ChEBI" id="CHEBI:456216"/>
        <dbReference type="EC" id="3.6.4.10"/>
    </reaction>
</comment>
<evidence type="ECO:0000256" key="2">
    <source>
        <dbReference type="ARBA" id="ARBA00012554"/>
    </source>
</evidence>
<evidence type="ECO:0000256" key="4">
    <source>
        <dbReference type="ARBA" id="ARBA00022840"/>
    </source>
</evidence>
<evidence type="ECO:0000256" key="3">
    <source>
        <dbReference type="ARBA" id="ARBA00022741"/>
    </source>
</evidence>
<dbReference type="PANTHER" id="PTHR19375">
    <property type="entry name" value="HEAT SHOCK PROTEIN 70KDA"/>
    <property type="match status" value="1"/>
</dbReference>
<keyword evidence="5" id="KW-0143">Chaperone</keyword>
<evidence type="ECO:0000256" key="6">
    <source>
        <dbReference type="ARBA" id="ARBA00048056"/>
    </source>
</evidence>
<dbReference type="GO" id="GO:0005509">
    <property type="term" value="F:calcium ion binding"/>
    <property type="evidence" value="ECO:0007669"/>
    <property type="project" value="InterPro"/>
</dbReference>
<dbReference type="InterPro" id="IPR001580">
    <property type="entry name" value="Calret/calnex"/>
</dbReference>
<dbReference type="SUPFAM" id="SSF100920">
    <property type="entry name" value="Heat shock protein 70kD (HSP70), peptide-binding domain"/>
    <property type="match status" value="1"/>
</dbReference>
<dbReference type="FunFam" id="3.30.420.40:FF:000545">
    <property type="entry name" value="Endoplasmic reticulum chaperone BiP"/>
    <property type="match status" value="1"/>
</dbReference>
<evidence type="ECO:0000256" key="5">
    <source>
        <dbReference type="ARBA" id="ARBA00023186"/>
    </source>
</evidence>
<dbReference type="InterPro" id="IPR043129">
    <property type="entry name" value="ATPase_NBD"/>
</dbReference>
<comment type="similarity">
    <text evidence="1 7">Belongs to the heat shock protein 70 family.</text>
</comment>
<feature type="compositionally biased region" description="Pro residues" evidence="8">
    <location>
        <begin position="485"/>
        <end position="498"/>
    </location>
</feature>
<dbReference type="Proteomes" id="UP000054248">
    <property type="component" value="Unassembled WGS sequence"/>
</dbReference>
<dbReference type="AlphaFoldDB" id="A0A0C3PR61"/>
<keyword evidence="10" id="KW-1185">Reference proteome</keyword>
<evidence type="ECO:0000256" key="8">
    <source>
        <dbReference type="SAM" id="MobiDB-lite"/>
    </source>
</evidence>
<organism evidence="9 10">
    <name type="scientific">Tulasnella calospora MUT 4182</name>
    <dbReference type="NCBI Taxonomy" id="1051891"/>
    <lineage>
        <taxon>Eukaryota</taxon>
        <taxon>Fungi</taxon>
        <taxon>Dikarya</taxon>
        <taxon>Basidiomycota</taxon>
        <taxon>Agaricomycotina</taxon>
        <taxon>Agaricomycetes</taxon>
        <taxon>Cantharellales</taxon>
        <taxon>Tulasnellaceae</taxon>
        <taxon>Tulasnella</taxon>
    </lineage>
</organism>
<evidence type="ECO:0000313" key="10">
    <source>
        <dbReference type="Proteomes" id="UP000054248"/>
    </source>
</evidence>
<dbReference type="PRINTS" id="PR00301">
    <property type="entry name" value="HEATSHOCK70"/>
</dbReference>
<dbReference type="SUPFAM" id="SSF53067">
    <property type="entry name" value="Actin-like ATPase domain"/>
    <property type="match status" value="2"/>
</dbReference>
<name>A0A0C3PR61_9AGAM</name>
<dbReference type="HOGENOM" id="CLU_416304_0_0_1"/>
<gene>
    <name evidence="9" type="ORF">M407DRAFT_33239</name>
</gene>